<dbReference type="Proteomes" id="UP001460270">
    <property type="component" value="Unassembled WGS sequence"/>
</dbReference>
<dbReference type="AlphaFoldDB" id="A0AAW0NTB6"/>
<keyword evidence="2" id="KW-1185">Reference proteome</keyword>
<gene>
    <name evidence="1" type="ORF">WMY93_016966</name>
</gene>
<organism evidence="1 2">
    <name type="scientific">Mugilogobius chulae</name>
    <name type="common">yellowstripe goby</name>
    <dbReference type="NCBI Taxonomy" id="88201"/>
    <lineage>
        <taxon>Eukaryota</taxon>
        <taxon>Metazoa</taxon>
        <taxon>Chordata</taxon>
        <taxon>Craniata</taxon>
        <taxon>Vertebrata</taxon>
        <taxon>Euteleostomi</taxon>
        <taxon>Actinopterygii</taxon>
        <taxon>Neopterygii</taxon>
        <taxon>Teleostei</taxon>
        <taxon>Neoteleostei</taxon>
        <taxon>Acanthomorphata</taxon>
        <taxon>Gobiaria</taxon>
        <taxon>Gobiiformes</taxon>
        <taxon>Gobioidei</taxon>
        <taxon>Gobiidae</taxon>
        <taxon>Gobionellinae</taxon>
        <taxon>Mugilogobius</taxon>
    </lineage>
</organism>
<evidence type="ECO:0000313" key="1">
    <source>
        <dbReference type="EMBL" id="KAK7904359.1"/>
    </source>
</evidence>
<evidence type="ECO:0000313" key="2">
    <source>
        <dbReference type="Proteomes" id="UP001460270"/>
    </source>
</evidence>
<sequence length="140" mass="15031">MDHEVHRQYCPCEHWDQHEGICTVSEEEPNDCLCQLLFTGISFSTSMGVGGGAEGSPGSTDSLLCVFKSLSIRVPAPLQSVYHLKRTTQSTALLKGRPKTKALSCALHLNGTPSVAADPVDHRRGSAAFTRDCTDTTLAA</sequence>
<name>A0AAW0NTB6_9GOBI</name>
<dbReference type="EMBL" id="JBBPFD010000012">
    <property type="protein sequence ID" value="KAK7904359.1"/>
    <property type="molecule type" value="Genomic_DNA"/>
</dbReference>
<reference evidence="2" key="1">
    <citation type="submission" date="2024-04" db="EMBL/GenBank/DDBJ databases">
        <title>Salinicola lusitanus LLJ914,a marine bacterium isolated from the Okinawa Trough.</title>
        <authorList>
            <person name="Li J."/>
        </authorList>
    </citation>
    <scope>NUCLEOTIDE SEQUENCE [LARGE SCALE GENOMIC DNA]</scope>
</reference>
<comment type="caution">
    <text evidence="1">The sequence shown here is derived from an EMBL/GenBank/DDBJ whole genome shotgun (WGS) entry which is preliminary data.</text>
</comment>
<accession>A0AAW0NTB6</accession>
<proteinExistence type="predicted"/>
<protein>
    <submittedName>
        <fullName evidence="1">Uncharacterized protein</fullName>
    </submittedName>
</protein>